<dbReference type="PANTHER" id="PTHR47894:SF1">
    <property type="entry name" value="HTH-TYPE TRANSCRIPTIONAL REGULATOR VQSM"/>
    <property type="match status" value="1"/>
</dbReference>
<dbReference type="EMBL" id="AKGD01000002">
    <property type="protein sequence ID" value="EIT69729.1"/>
    <property type="molecule type" value="Genomic_DNA"/>
</dbReference>
<evidence type="ECO:0000256" key="4">
    <source>
        <dbReference type="SAM" id="MobiDB-lite"/>
    </source>
</evidence>
<dbReference type="STRING" id="1172194.WQQ_33110"/>
<dbReference type="Pfam" id="PF12625">
    <property type="entry name" value="Arabinose_bd"/>
    <property type="match status" value="1"/>
</dbReference>
<keyword evidence="2" id="KW-0238">DNA-binding</keyword>
<accession>I7ZCW0</accession>
<gene>
    <name evidence="6" type="ORF">WQQ_33110</name>
</gene>
<dbReference type="PROSITE" id="PS01124">
    <property type="entry name" value="HTH_ARAC_FAMILY_2"/>
    <property type="match status" value="1"/>
</dbReference>
<dbReference type="RefSeq" id="WP_007186250.1">
    <property type="nucleotide sequence ID" value="NZ_AKGD01000002.1"/>
</dbReference>
<evidence type="ECO:0000313" key="6">
    <source>
        <dbReference type="EMBL" id="EIT69729.1"/>
    </source>
</evidence>
<dbReference type="OrthoDB" id="5582699at2"/>
<dbReference type="PATRIC" id="fig|1172194.4.peg.3210"/>
<evidence type="ECO:0000256" key="2">
    <source>
        <dbReference type="ARBA" id="ARBA00023125"/>
    </source>
</evidence>
<comment type="caution">
    <text evidence="6">The sequence shown here is derived from an EMBL/GenBank/DDBJ whole genome shotgun (WGS) entry which is preliminary data.</text>
</comment>
<organism evidence="6 7">
    <name type="scientific">Hydrocarboniphaga effusa AP103</name>
    <dbReference type="NCBI Taxonomy" id="1172194"/>
    <lineage>
        <taxon>Bacteria</taxon>
        <taxon>Pseudomonadati</taxon>
        <taxon>Pseudomonadota</taxon>
        <taxon>Gammaproteobacteria</taxon>
        <taxon>Nevskiales</taxon>
        <taxon>Nevskiaceae</taxon>
        <taxon>Hydrocarboniphaga</taxon>
    </lineage>
</organism>
<dbReference type="InterPro" id="IPR009057">
    <property type="entry name" value="Homeodomain-like_sf"/>
</dbReference>
<evidence type="ECO:0000313" key="7">
    <source>
        <dbReference type="Proteomes" id="UP000003704"/>
    </source>
</evidence>
<evidence type="ECO:0000259" key="5">
    <source>
        <dbReference type="PROSITE" id="PS01124"/>
    </source>
</evidence>
<keyword evidence="1" id="KW-0805">Transcription regulation</keyword>
<dbReference type="PANTHER" id="PTHR47894">
    <property type="entry name" value="HTH-TYPE TRANSCRIPTIONAL REGULATOR GADX"/>
    <property type="match status" value="1"/>
</dbReference>
<dbReference type="Gene3D" id="1.10.10.60">
    <property type="entry name" value="Homeodomain-like"/>
    <property type="match status" value="1"/>
</dbReference>
<reference evidence="6 7" key="1">
    <citation type="journal article" date="2012" name="J. Bacteriol.">
        <title>Genome Sequence of n-Alkane-Degrading Hydrocarboniphaga effusa Strain AP103T (ATCC BAA-332T).</title>
        <authorList>
            <person name="Chang H.K."/>
            <person name="Zylstra G.J."/>
            <person name="Chae J.C."/>
        </authorList>
    </citation>
    <scope>NUCLEOTIDE SEQUENCE [LARGE SCALE GENOMIC DNA]</scope>
    <source>
        <strain evidence="6 7">AP103</strain>
    </source>
</reference>
<protein>
    <recommendedName>
        <fullName evidence="5">HTH araC/xylS-type domain-containing protein</fullName>
    </recommendedName>
</protein>
<keyword evidence="3" id="KW-0804">Transcription</keyword>
<dbReference type="SUPFAM" id="SSF46689">
    <property type="entry name" value="Homeodomain-like"/>
    <property type="match status" value="1"/>
</dbReference>
<dbReference type="InterPro" id="IPR018060">
    <property type="entry name" value="HTH_AraC"/>
</dbReference>
<name>I7ZCW0_9GAMM</name>
<dbReference type="Proteomes" id="UP000003704">
    <property type="component" value="Unassembled WGS sequence"/>
</dbReference>
<proteinExistence type="predicted"/>
<evidence type="ECO:0000256" key="1">
    <source>
        <dbReference type="ARBA" id="ARBA00023015"/>
    </source>
</evidence>
<feature type="region of interest" description="Disordered" evidence="4">
    <location>
        <begin position="366"/>
        <end position="413"/>
    </location>
</feature>
<feature type="domain" description="HTH araC/xylS-type" evidence="5">
    <location>
        <begin position="249"/>
        <end position="347"/>
    </location>
</feature>
<dbReference type="SMART" id="SM00342">
    <property type="entry name" value="HTH_ARAC"/>
    <property type="match status" value="1"/>
</dbReference>
<dbReference type="Pfam" id="PF12833">
    <property type="entry name" value="HTH_18"/>
    <property type="match status" value="1"/>
</dbReference>
<dbReference type="GO" id="GO:0000976">
    <property type="term" value="F:transcription cis-regulatory region binding"/>
    <property type="evidence" value="ECO:0007669"/>
    <property type="project" value="TreeGrafter"/>
</dbReference>
<dbReference type="GO" id="GO:0005829">
    <property type="term" value="C:cytosol"/>
    <property type="evidence" value="ECO:0007669"/>
    <property type="project" value="TreeGrafter"/>
</dbReference>
<evidence type="ECO:0000256" key="3">
    <source>
        <dbReference type="ARBA" id="ARBA00023163"/>
    </source>
</evidence>
<dbReference type="GO" id="GO:0003700">
    <property type="term" value="F:DNA-binding transcription factor activity"/>
    <property type="evidence" value="ECO:0007669"/>
    <property type="project" value="InterPro"/>
</dbReference>
<sequence>MGTQKNETVQDHTAGTVSIAFVREVIASAARRGQPAAPLLAAAQIPSKALENDAARVSPGQFGALWLAVGRALDDEFFGLDSRRVKVGSFALIARSGLQARNLREVLVGISRFFRILLDDIRIDFETGAESAELRLVDLLPRGPAGEIDRVLAHETLLTLIHGLACWLIARRIPVRRALFAYPRPPWGEEYKAVYSSDSQFDAPVTRMIFDALLLETPVAQTERTLGDFLRGAPGNFILKYKNENSLSSRVRRHLRSRPPSDWPSFEVLADEFHIGATTLRRRLEREGTSFSAIRDAVRRDLAISHLQRSDASIADIALTLGFAEPSAFHRAFKQWTGVRLSRRRKAGQGARADLSEDAASHCSFSTYRQTRPRIPGSDLARHGQSKVAATRQADPVDRVPGGRRVDRHRSGF</sequence>
<dbReference type="InterPro" id="IPR032687">
    <property type="entry name" value="AraC-type_N"/>
</dbReference>
<dbReference type="AlphaFoldDB" id="I7ZCW0"/>
<keyword evidence="7" id="KW-1185">Reference proteome</keyword>